<evidence type="ECO:0000256" key="9">
    <source>
        <dbReference type="SAM" id="SignalP"/>
    </source>
</evidence>
<keyword evidence="5" id="KW-0029">Amino-acid transport</keyword>
<accession>A0A3S5BU10</accession>
<organism evidence="10 11">
    <name type="scientific">Protopolystoma xenopodis</name>
    <dbReference type="NCBI Taxonomy" id="117903"/>
    <lineage>
        <taxon>Eukaryota</taxon>
        <taxon>Metazoa</taxon>
        <taxon>Spiralia</taxon>
        <taxon>Lophotrochozoa</taxon>
        <taxon>Platyhelminthes</taxon>
        <taxon>Monogenea</taxon>
        <taxon>Polyopisthocotylea</taxon>
        <taxon>Polystomatidea</taxon>
        <taxon>Polystomatidae</taxon>
        <taxon>Protopolystoma</taxon>
    </lineage>
</organism>
<evidence type="ECO:0000256" key="8">
    <source>
        <dbReference type="ARBA" id="ARBA00023136"/>
    </source>
</evidence>
<dbReference type="PANTHER" id="PTHR11153:SF8">
    <property type="entry name" value="SIDEROFLEXIN-1"/>
    <property type="match status" value="1"/>
</dbReference>
<dbReference type="Pfam" id="PF03820">
    <property type="entry name" value="SFXNs"/>
    <property type="match status" value="1"/>
</dbReference>
<evidence type="ECO:0000256" key="5">
    <source>
        <dbReference type="ARBA" id="ARBA00022970"/>
    </source>
</evidence>
<evidence type="ECO:0000256" key="6">
    <source>
        <dbReference type="ARBA" id="ARBA00022989"/>
    </source>
</evidence>
<evidence type="ECO:0000313" key="11">
    <source>
        <dbReference type="Proteomes" id="UP000784294"/>
    </source>
</evidence>
<dbReference type="GO" id="GO:0005743">
    <property type="term" value="C:mitochondrial inner membrane"/>
    <property type="evidence" value="ECO:0007669"/>
    <property type="project" value="TreeGrafter"/>
</dbReference>
<protein>
    <submittedName>
        <fullName evidence="10">Uncharacterized protein</fullName>
    </submittedName>
</protein>
<dbReference type="GO" id="GO:0140300">
    <property type="term" value="P:serine import into mitochondrion"/>
    <property type="evidence" value="ECO:0007669"/>
    <property type="project" value="TreeGrafter"/>
</dbReference>
<proteinExistence type="inferred from homology"/>
<gene>
    <name evidence="10" type="ORF">PXEA_LOCUS11796</name>
</gene>
<keyword evidence="11" id="KW-1185">Reference proteome</keyword>
<dbReference type="InterPro" id="IPR004686">
    <property type="entry name" value="Mtc"/>
</dbReference>
<dbReference type="PANTHER" id="PTHR11153">
    <property type="entry name" value="SIDEROFLEXIN"/>
    <property type="match status" value="1"/>
</dbReference>
<keyword evidence="4" id="KW-0812">Transmembrane</keyword>
<evidence type="ECO:0000313" key="10">
    <source>
        <dbReference type="EMBL" id="VEL18356.1"/>
    </source>
</evidence>
<evidence type="ECO:0000256" key="4">
    <source>
        <dbReference type="ARBA" id="ARBA00022692"/>
    </source>
</evidence>
<comment type="caution">
    <text evidence="10">The sequence shown here is derived from an EMBL/GenBank/DDBJ whole genome shotgun (WGS) entry which is preliminary data.</text>
</comment>
<feature type="chain" id="PRO_5018673665" evidence="9">
    <location>
        <begin position="20"/>
        <end position="74"/>
    </location>
</feature>
<dbReference type="Proteomes" id="UP000784294">
    <property type="component" value="Unassembled WGS sequence"/>
</dbReference>
<evidence type="ECO:0000256" key="7">
    <source>
        <dbReference type="ARBA" id="ARBA00023128"/>
    </source>
</evidence>
<comment type="similarity">
    <text evidence="2">Belongs to the sideroflexin family.</text>
</comment>
<evidence type="ECO:0000256" key="1">
    <source>
        <dbReference type="ARBA" id="ARBA00004225"/>
    </source>
</evidence>
<dbReference type="OrthoDB" id="6608471at2759"/>
<keyword evidence="3" id="KW-0813">Transport</keyword>
<sequence>MRLPSLFGRFVPFIAVAAANVINIPCMRRNELTEGITITDADGQFLGKSSIAARYAIAQVVCSRITMCMPGMSK</sequence>
<dbReference type="AlphaFoldDB" id="A0A3S5BU10"/>
<keyword evidence="6" id="KW-1133">Transmembrane helix</keyword>
<comment type="subcellular location">
    <subcellularLocation>
        <location evidence="1">Mitochondrion membrane</location>
        <topology evidence="1">Multi-pass membrane protein</topology>
    </subcellularLocation>
</comment>
<feature type="signal peptide" evidence="9">
    <location>
        <begin position="1"/>
        <end position="19"/>
    </location>
</feature>
<name>A0A3S5BU10_9PLAT</name>
<evidence type="ECO:0000256" key="2">
    <source>
        <dbReference type="ARBA" id="ARBA00005974"/>
    </source>
</evidence>
<reference evidence="10" key="1">
    <citation type="submission" date="2018-11" db="EMBL/GenBank/DDBJ databases">
        <authorList>
            <consortium name="Pathogen Informatics"/>
        </authorList>
    </citation>
    <scope>NUCLEOTIDE SEQUENCE</scope>
</reference>
<keyword evidence="8" id="KW-0472">Membrane</keyword>
<dbReference type="GO" id="GO:0015075">
    <property type="term" value="F:monoatomic ion transmembrane transporter activity"/>
    <property type="evidence" value="ECO:0007669"/>
    <property type="project" value="InterPro"/>
</dbReference>
<keyword evidence="9" id="KW-0732">Signal</keyword>
<dbReference type="EMBL" id="CAAALY010036666">
    <property type="protein sequence ID" value="VEL18356.1"/>
    <property type="molecule type" value="Genomic_DNA"/>
</dbReference>
<evidence type="ECO:0000256" key="3">
    <source>
        <dbReference type="ARBA" id="ARBA00022448"/>
    </source>
</evidence>
<keyword evidence="7" id="KW-0496">Mitochondrion</keyword>